<evidence type="ECO:0000256" key="1">
    <source>
        <dbReference type="SAM" id="Phobius"/>
    </source>
</evidence>
<feature type="transmembrane region" description="Helical" evidence="1">
    <location>
        <begin position="35"/>
        <end position="55"/>
    </location>
</feature>
<dbReference type="AlphaFoldDB" id="A0A0A0JZ11"/>
<accession>A0A0A0JZ11</accession>
<dbReference type="Proteomes" id="UP000030013">
    <property type="component" value="Unassembled WGS sequence"/>
</dbReference>
<keyword evidence="3" id="KW-1185">Reference proteome</keyword>
<protein>
    <submittedName>
        <fullName evidence="2">Uncharacterized protein</fullName>
    </submittedName>
</protein>
<sequence length="56" mass="5796">MPPSVGRPASGRQGFVQAVRTANARDVDSGSRMPVTRATLSLVTLLSVATATVIID</sequence>
<evidence type="ECO:0000313" key="2">
    <source>
        <dbReference type="EMBL" id="KGN42705.1"/>
    </source>
</evidence>
<evidence type="ECO:0000313" key="3">
    <source>
        <dbReference type="Proteomes" id="UP000030013"/>
    </source>
</evidence>
<name>A0A0A0JZ11_9MICO</name>
<proteinExistence type="predicted"/>
<keyword evidence="1" id="KW-1133">Transmembrane helix</keyword>
<reference evidence="2 3" key="1">
    <citation type="submission" date="2013-08" db="EMBL/GenBank/DDBJ databases">
        <title>The genome sequence of Knoellia aerolata.</title>
        <authorList>
            <person name="Zhu W."/>
            <person name="Wang G."/>
        </authorList>
    </citation>
    <scope>NUCLEOTIDE SEQUENCE [LARGE SCALE GENOMIC DNA]</scope>
    <source>
        <strain evidence="2 3">DSM 18566</strain>
    </source>
</reference>
<gene>
    <name evidence="2" type="ORF">N801_14040</name>
</gene>
<keyword evidence="1" id="KW-0472">Membrane</keyword>
<dbReference type="EMBL" id="AVPL01000003">
    <property type="protein sequence ID" value="KGN42705.1"/>
    <property type="molecule type" value="Genomic_DNA"/>
</dbReference>
<comment type="caution">
    <text evidence="2">The sequence shown here is derived from an EMBL/GenBank/DDBJ whole genome shotgun (WGS) entry which is preliminary data.</text>
</comment>
<keyword evidence="1" id="KW-0812">Transmembrane</keyword>
<dbReference type="STRING" id="1385519.N801_14040"/>
<organism evidence="2 3">
    <name type="scientific">Knoellia aerolata DSM 18566</name>
    <dbReference type="NCBI Taxonomy" id="1385519"/>
    <lineage>
        <taxon>Bacteria</taxon>
        <taxon>Bacillati</taxon>
        <taxon>Actinomycetota</taxon>
        <taxon>Actinomycetes</taxon>
        <taxon>Micrococcales</taxon>
        <taxon>Intrasporangiaceae</taxon>
        <taxon>Knoellia</taxon>
    </lineage>
</organism>